<evidence type="ECO:0000313" key="9">
    <source>
        <dbReference type="Proteomes" id="UP001642520"/>
    </source>
</evidence>
<evidence type="ECO:0000256" key="1">
    <source>
        <dbReference type="ARBA" id="ARBA00004141"/>
    </source>
</evidence>
<reference evidence="8 9" key="1">
    <citation type="submission" date="2024-08" db="EMBL/GenBank/DDBJ databases">
        <authorList>
            <person name="Will J Nash"/>
            <person name="Angela Man"/>
            <person name="Seanna McTaggart"/>
            <person name="Kendall Baker"/>
            <person name="Tom Barker"/>
            <person name="Leah Catchpole"/>
            <person name="Alex Durrant"/>
            <person name="Karim Gharbi"/>
            <person name="Naomi Irish"/>
            <person name="Gemy Kaithakottil"/>
            <person name="Debby Ku"/>
            <person name="Aaliyah Providence"/>
            <person name="Felix Shaw"/>
            <person name="David Swarbreck"/>
            <person name="Chris Watkins"/>
            <person name="Ann M. McCartney"/>
            <person name="Giulio Formenti"/>
            <person name="Alice Mouton"/>
            <person name="Noel Vella"/>
            <person name="Bjorn M von Reumont"/>
            <person name="Adriana Vella"/>
            <person name="Wilfried Haerty"/>
        </authorList>
    </citation>
    <scope>NUCLEOTIDE SEQUENCE [LARGE SCALE GENOMIC DNA]</scope>
</reference>
<keyword evidence="5 6" id="KW-0472">Membrane</keyword>
<dbReference type="SMART" id="SM00014">
    <property type="entry name" value="acidPPc"/>
    <property type="match status" value="1"/>
</dbReference>
<feature type="transmembrane region" description="Helical" evidence="6">
    <location>
        <begin position="209"/>
        <end position="226"/>
    </location>
</feature>
<evidence type="ECO:0000256" key="2">
    <source>
        <dbReference type="ARBA" id="ARBA00008816"/>
    </source>
</evidence>
<dbReference type="CDD" id="cd03384">
    <property type="entry name" value="PAP2_wunen"/>
    <property type="match status" value="1"/>
</dbReference>
<proteinExistence type="inferred from homology"/>
<evidence type="ECO:0000313" key="8">
    <source>
        <dbReference type="EMBL" id="CAL7951294.1"/>
    </source>
</evidence>
<dbReference type="EMBL" id="CAXAJV020001301">
    <property type="protein sequence ID" value="CAL7951294.1"/>
    <property type="molecule type" value="Genomic_DNA"/>
</dbReference>
<keyword evidence="4 6" id="KW-1133">Transmembrane helix</keyword>
<dbReference type="Gene3D" id="1.20.144.10">
    <property type="entry name" value="Phosphatidic acid phosphatase type 2/haloperoxidase"/>
    <property type="match status" value="1"/>
</dbReference>
<feature type="domain" description="Phosphatidic acid phosphatase type 2/haloperoxidase" evidence="7">
    <location>
        <begin position="139"/>
        <end position="281"/>
    </location>
</feature>
<feature type="transmembrane region" description="Helical" evidence="6">
    <location>
        <begin position="136"/>
        <end position="156"/>
    </location>
</feature>
<organism evidence="8 9">
    <name type="scientific">Xylocopa violacea</name>
    <name type="common">Violet carpenter bee</name>
    <name type="synonym">Apis violacea</name>
    <dbReference type="NCBI Taxonomy" id="135666"/>
    <lineage>
        <taxon>Eukaryota</taxon>
        <taxon>Metazoa</taxon>
        <taxon>Ecdysozoa</taxon>
        <taxon>Arthropoda</taxon>
        <taxon>Hexapoda</taxon>
        <taxon>Insecta</taxon>
        <taxon>Pterygota</taxon>
        <taxon>Neoptera</taxon>
        <taxon>Endopterygota</taxon>
        <taxon>Hymenoptera</taxon>
        <taxon>Apocrita</taxon>
        <taxon>Aculeata</taxon>
        <taxon>Apoidea</taxon>
        <taxon>Anthophila</taxon>
        <taxon>Apidae</taxon>
        <taxon>Xylocopa</taxon>
        <taxon>Xylocopa</taxon>
    </lineage>
</organism>
<dbReference type="Pfam" id="PF01569">
    <property type="entry name" value="PAP2"/>
    <property type="match status" value="1"/>
</dbReference>
<dbReference type="InterPro" id="IPR036938">
    <property type="entry name" value="PAP2/HPO_sf"/>
</dbReference>
<dbReference type="SUPFAM" id="SSF48317">
    <property type="entry name" value="Acid phosphatase/Vanadium-dependent haloperoxidase"/>
    <property type="match status" value="1"/>
</dbReference>
<feature type="transmembrane region" description="Helical" evidence="6">
    <location>
        <begin position="263"/>
        <end position="283"/>
    </location>
</feature>
<name>A0ABP1PDK2_XYLVO</name>
<evidence type="ECO:0000256" key="4">
    <source>
        <dbReference type="ARBA" id="ARBA00022989"/>
    </source>
</evidence>
<comment type="caution">
    <text evidence="8">The sequence shown here is derived from an EMBL/GenBank/DDBJ whole genome shotgun (WGS) entry which is preliminary data.</text>
</comment>
<dbReference type="Proteomes" id="UP001642520">
    <property type="component" value="Unassembled WGS sequence"/>
</dbReference>
<dbReference type="PANTHER" id="PTHR10165:SF103">
    <property type="entry name" value="PHOSPHOLIPID PHOSPHATASE HOMOLOG 1.2 HOMOLOG"/>
    <property type="match status" value="1"/>
</dbReference>
<sequence>MQRSTEQLTNNYGTGTLEETLGTDRIITGTISEKIMNICKNVRWVLLLDVLLALSVIILLALLEFGTVPQQRIGFYCNDPKISFKFMGDTVSMTILLIGCFLMPIVVMWIAESLCYPASSYDTTSGCAGSRAKQVWLWYGHYSIGIVILTCICDVMKTLVGEPRPHFLDTCKPREAENCTNGYVETYTCTNQKYSEWFVSDSSKSFPSGHSALSMFTTTFIVWYLHSRLPNWTFLLKPWLECMICLWAVICSLTRISDNRHHWWDVLVGLILGFGFSVLTVTVQCHKFCLDRNVSRVYSDPMENGQIYSKQQQSVKKLLQETTVDLPEGRELKAVKSSTWKE</sequence>
<dbReference type="InterPro" id="IPR000326">
    <property type="entry name" value="PAP2/HPO"/>
</dbReference>
<feature type="transmembrane region" description="Helical" evidence="6">
    <location>
        <begin position="86"/>
        <end position="111"/>
    </location>
</feature>
<feature type="transmembrane region" description="Helical" evidence="6">
    <location>
        <begin position="238"/>
        <end position="256"/>
    </location>
</feature>
<evidence type="ECO:0000256" key="6">
    <source>
        <dbReference type="SAM" id="Phobius"/>
    </source>
</evidence>
<accession>A0ABP1PDK2</accession>
<keyword evidence="9" id="KW-1185">Reference proteome</keyword>
<comment type="subcellular location">
    <subcellularLocation>
        <location evidence="1">Membrane</location>
        <topology evidence="1">Multi-pass membrane protein</topology>
    </subcellularLocation>
</comment>
<dbReference type="PANTHER" id="PTHR10165">
    <property type="entry name" value="LIPID PHOSPHATE PHOSPHATASE"/>
    <property type="match status" value="1"/>
</dbReference>
<evidence type="ECO:0000256" key="5">
    <source>
        <dbReference type="ARBA" id="ARBA00023136"/>
    </source>
</evidence>
<comment type="similarity">
    <text evidence="2">Belongs to the PA-phosphatase related phosphoesterase family.</text>
</comment>
<gene>
    <name evidence="8" type="ORF">XYLVIOL_LOCUS10450</name>
</gene>
<evidence type="ECO:0000256" key="3">
    <source>
        <dbReference type="ARBA" id="ARBA00022692"/>
    </source>
</evidence>
<keyword evidence="3 6" id="KW-0812">Transmembrane</keyword>
<feature type="transmembrane region" description="Helical" evidence="6">
    <location>
        <begin position="44"/>
        <end position="65"/>
    </location>
</feature>
<protein>
    <recommendedName>
        <fullName evidence="7">Phosphatidic acid phosphatase type 2/haloperoxidase domain-containing protein</fullName>
    </recommendedName>
</protein>
<evidence type="ECO:0000259" key="7">
    <source>
        <dbReference type="SMART" id="SM00014"/>
    </source>
</evidence>
<dbReference type="InterPro" id="IPR043216">
    <property type="entry name" value="PAP-like"/>
</dbReference>